<dbReference type="Pfam" id="PF13374">
    <property type="entry name" value="TPR_10"/>
    <property type="match status" value="2"/>
</dbReference>
<evidence type="ECO:0000256" key="1">
    <source>
        <dbReference type="SAM" id="MobiDB-lite"/>
    </source>
</evidence>
<organism evidence="2 3">
    <name type="scientific">Clathrospora elynae</name>
    <dbReference type="NCBI Taxonomy" id="706981"/>
    <lineage>
        <taxon>Eukaryota</taxon>
        <taxon>Fungi</taxon>
        <taxon>Dikarya</taxon>
        <taxon>Ascomycota</taxon>
        <taxon>Pezizomycotina</taxon>
        <taxon>Dothideomycetes</taxon>
        <taxon>Pleosporomycetidae</taxon>
        <taxon>Pleosporales</taxon>
        <taxon>Diademaceae</taxon>
        <taxon>Clathrospora</taxon>
    </lineage>
</organism>
<accession>A0A6A5SND4</accession>
<sequence>MQRFPFAQRYLSSVVETLWLKVKRGVVEGEKGCGLGKGGSSARPVHLHVAQVNNQLFFVKSFTFQPIRLKASCGSTRSRNPLRLTDILIILVKPMHDAAARALLHKKLGDKGDKDGKDDKDNGIAELATALEHMPLALVQAAAYIRKRHLRRDKAACNSILITWQISFNHIRSTRQSAADLLSLKSFFDRKGIHEALLCNQNSRANKGEGRDGGKEEDRDEEWSIRGDNNNGVSAVSVDDGFEDDVLALQDYSFITATNANTFEMHSLVQLATRKWLENEGQLDRWREKFISNLCAELPTGQHENWQKFQALFPHARVALAQRPKNRESLEIWALLLYKAAWYALERGRADEAEQMSVVSMEVRRELFGQEHAQTLSSVDIVGLARTIGGKYEEAESITRQTLARSEKVLGPEHPSTLTSMSNLAGVLARQGKYEEAKSMNRQTLARSEKVLGPEHPSTLTSMSNLAGVLDSQGKYEEAESMNRQTLARSEKVHGFEHPSTLTNMGNLAVVLHSQGKYEEAESMNRQTLARSEKVHGFEHPSTLTNMGNLAVVLHSQGKYEEAESMKRQTLTRKEKVPGPNHPDTLMSVYCLAHLLSKIYRYVSATVLYSTLWPCKCLCPSQYRAHFPMFSTWSYWHYDESLLLYKRACAAYPTVLGEDHPTTRACRARNVSCSDQGLFDLI</sequence>
<feature type="region of interest" description="Disordered" evidence="1">
    <location>
        <begin position="204"/>
        <end position="226"/>
    </location>
</feature>
<reference evidence="2" key="1">
    <citation type="journal article" date="2020" name="Stud. Mycol.">
        <title>101 Dothideomycetes genomes: a test case for predicting lifestyles and emergence of pathogens.</title>
        <authorList>
            <person name="Haridas S."/>
            <person name="Albert R."/>
            <person name="Binder M."/>
            <person name="Bloem J."/>
            <person name="Labutti K."/>
            <person name="Salamov A."/>
            <person name="Andreopoulos B."/>
            <person name="Baker S."/>
            <person name="Barry K."/>
            <person name="Bills G."/>
            <person name="Bluhm B."/>
            <person name="Cannon C."/>
            <person name="Castanera R."/>
            <person name="Culley D."/>
            <person name="Daum C."/>
            <person name="Ezra D."/>
            <person name="Gonzalez J."/>
            <person name="Henrissat B."/>
            <person name="Kuo A."/>
            <person name="Liang C."/>
            <person name="Lipzen A."/>
            <person name="Lutzoni F."/>
            <person name="Magnuson J."/>
            <person name="Mondo S."/>
            <person name="Nolan M."/>
            <person name="Ohm R."/>
            <person name="Pangilinan J."/>
            <person name="Park H.-J."/>
            <person name="Ramirez L."/>
            <person name="Alfaro M."/>
            <person name="Sun H."/>
            <person name="Tritt A."/>
            <person name="Yoshinaga Y."/>
            <person name="Zwiers L.-H."/>
            <person name="Turgeon B."/>
            <person name="Goodwin S."/>
            <person name="Spatafora J."/>
            <person name="Crous P."/>
            <person name="Grigoriev I."/>
        </authorList>
    </citation>
    <scope>NUCLEOTIDE SEQUENCE</scope>
    <source>
        <strain evidence="2">CBS 161.51</strain>
    </source>
</reference>
<feature type="compositionally biased region" description="Basic and acidic residues" evidence="1">
    <location>
        <begin position="206"/>
        <end position="225"/>
    </location>
</feature>
<dbReference type="AlphaFoldDB" id="A0A6A5SND4"/>
<dbReference type="PRINTS" id="PR00381">
    <property type="entry name" value="KINESINLIGHT"/>
</dbReference>
<gene>
    <name evidence="2" type="ORF">EJ02DRAFT_512582</name>
</gene>
<name>A0A6A5SND4_9PLEO</name>
<dbReference type="Proteomes" id="UP000800038">
    <property type="component" value="Unassembled WGS sequence"/>
</dbReference>
<dbReference type="SUPFAM" id="SSF48452">
    <property type="entry name" value="TPR-like"/>
    <property type="match status" value="2"/>
</dbReference>
<dbReference type="InterPro" id="IPR053137">
    <property type="entry name" value="NLR-like"/>
</dbReference>
<keyword evidence="3" id="KW-1185">Reference proteome</keyword>
<dbReference type="Pfam" id="PF13424">
    <property type="entry name" value="TPR_12"/>
    <property type="match status" value="2"/>
</dbReference>
<proteinExistence type="predicted"/>
<dbReference type="PANTHER" id="PTHR46082">
    <property type="entry name" value="ATP/GTP-BINDING PROTEIN-RELATED"/>
    <property type="match status" value="1"/>
</dbReference>
<dbReference type="OrthoDB" id="5986190at2759"/>
<dbReference type="InterPro" id="IPR011990">
    <property type="entry name" value="TPR-like_helical_dom_sf"/>
</dbReference>
<dbReference type="EMBL" id="ML976051">
    <property type="protein sequence ID" value="KAF1941164.1"/>
    <property type="molecule type" value="Genomic_DNA"/>
</dbReference>
<evidence type="ECO:0000313" key="2">
    <source>
        <dbReference type="EMBL" id="KAF1941164.1"/>
    </source>
</evidence>
<dbReference type="Gene3D" id="1.25.40.10">
    <property type="entry name" value="Tetratricopeptide repeat domain"/>
    <property type="match status" value="2"/>
</dbReference>
<protein>
    <submittedName>
        <fullName evidence="2">TPR-like protein</fullName>
    </submittedName>
</protein>
<evidence type="ECO:0000313" key="3">
    <source>
        <dbReference type="Proteomes" id="UP000800038"/>
    </source>
</evidence>
<dbReference type="PANTHER" id="PTHR46082:SF6">
    <property type="entry name" value="AAA+ ATPASE DOMAIN-CONTAINING PROTEIN-RELATED"/>
    <property type="match status" value="1"/>
</dbReference>